<protein>
    <submittedName>
        <fullName evidence="3">DUF5977 domain-containing protein</fullName>
    </submittedName>
</protein>
<feature type="signal peptide" evidence="1">
    <location>
        <begin position="1"/>
        <end position="28"/>
    </location>
</feature>
<evidence type="ECO:0000259" key="2">
    <source>
        <dbReference type="Pfam" id="PF19404"/>
    </source>
</evidence>
<accession>A0AAJ6BER9</accession>
<evidence type="ECO:0000313" key="3">
    <source>
        <dbReference type="EMBL" id="WEK34865.1"/>
    </source>
</evidence>
<organism evidence="3 4">
    <name type="scientific">Candidatus Pseudobacter hemicellulosilyticus</name>
    <dbReference type="NCBI Taxonomy" id="3121375"/>
    <lineage>
        <taxon>Bacteria</taxon>
        <taxon>Pseudomonadati</taxon>
        <taxon>Bacteroidota</taxon>
        <taxon>Chitinophagia</taxon>
        <taxon>Chitinophagales</taxon>
        <taxon>Chitinophagaceae</taxon>
        <taxon>Pseudobacter</taxon>
    </lineage>
</organism>
<dbReference type="Pfam" id="PF19404">
    <property type="entry name" value="DUF5977"/>
    <property type="match status" value="1"/>
</dbReference>
<sequence>MLTFPWLRTAGRLLFIFAALTISLHAAAQDASTINNKKVNIVSPEASSIALYSQYPIDYISGAPQIGIPLFTLETRAGTLPFSLSYHIGKIKPGELSGIVGFGWTLTPNIGITRGINGAKDGISTGFPANSYFQSNSSYQNDYNYLDAAAANTYDEQPDDFFYTLLSKSGQFIYNNSGGFTKIPVEPIVIRHDDDNQFTIIDDDGTQYNFGKYSYHSGAYAVENTQINQDAKSIVCWKVTEIIPFDHSDTIRFIYNTTAVKSDIPFYNTNIRIVEVPEQYDGLYGLQQPTRTYITRYGFGTNNMFGYDVLYPAYYSSFPPEGTEYRNQFDTYVDEMLGPLNSMVTLNSDKNSGFNDSDYGSPYTAEIHSNHSSEQLLLTEIRSAHGRVVFNYTDNRLVSLQLFDPSAILVKQVNLYQSQLQRQWDQPVLGYDNAGKNIRYCLDSVGISAGTTNYETYKLSYSGFTASSKRTFGVYSNYKTDFWGYAITGPLSEFPRIPIFVKNYRFPVELKGTMENPGAPYSGSLDQEDVNLVPTEGYAEQTNYSSSLPSGILSSIVYPTGGAADFTFESNMYEGSVSSEKVVFGGGYRIKSIKYKSNSGRDSVLKAYKYGVNETGVGKLRYKMYPTNFLSQQYVRTYTFPTGGTSNVEKITTVNTKPNLSLSYGNGAAVFYPEVHEYTLSFRDNSPMGKTIYQYNITPSNHTNFIALTPLQADYRDSWKEFSIKGVCQYEYRSGGFNLLSKKEYLYDEFTGESVRVAGTFKRYSSNYYAPATESSMIYQLWNTYYVNKFERLNYTITTGAVRIKEEADSIFTATGLITEKTSYEYDPVTFYKRRESKQNSTGANTISDFYYTQNSSDLEGLAESQPGLLLNMAAMNRLNMLIETRTYQGEKKLSTVRQELASFGGNIYPAAMLRSFQNNPLEKRMHIISYDKRGNLLEMQDENGIREVYLWGYKGKYPVAKIIGSDFTTVNALVDTAVLNTGDQAQVTTQLAALRTGFTNSKLTLVNTYTYQPLVGLLSETGPTGIAVYYDYDGFGRLQQVRDHDNNIVKRIEYRLNSRPESSLTIFGNDRKSQSFTMTSCLPGYTPSSVQYVVPANTYTSTISKEVANALADEDILRNGQQYANLNGTCIEPPIITLLGNNYQGEEGWQVELTNVATNVKYDFAIPPDVRGPIGEIKAGYYNIRIYNVNGNITPNGFGIGETVSLEGSGLEGIFTNVPFFGKIHPGDRIDITW</sequence>
<gene>
    <name evidence="3" type="ORF">P0Y53_20450</name>
</gene>
<keyword evidence="1" id="KW-0732">Signal</keyword>
<feature type="domain" description="DUF5977" evidence="2">
    <location>
        <begin position="1068"/>
        <end position="1132"/>
    </location>
</feature>
<dbReference type="Proteomes" id="UP001220610">
    <property type="component" value="Chromosome"/>
</dbReference>
<dbReference type="InterPro" id="IPR046020">
    <property type="entry name" value="DUF5977"/>
</dbReference>
<name>A0AAJ6BER9_9BACT</name>
<dbReference type="EMBL" id="CP119311">
    <property type="protein sequence ID" value="WEK34865.1"/>
    <property type="molecule type" value="Genomic_DNA"/>
</dbReference>
<evidence type="ECO:0000313" key="4">
    <source>
        <dbReference type="Proteomes" id="UP001220610"/>
    </source>
</evidence>
<dbReference type="AlphaFoldDB" id="A0AAJ6BER9"/>
<proteinExistence type="predicted"/>
<reference evidence="3" key="1">
    <citation type="submission" date="2023-03" db="EMBL/GenBank/DDBJ databases">
        <title>Andean soil-derived lignocellulolytic bacterial consortium as a source of novel taxa and putative plastic-active enzymes.</title>
        <authorList>
            <person name="Diaz-Garcia L."/>
            <person name="Chuvochina M."/>
            <person name="Feuerriegel G."/>
            <person name="Bunk B."/>
            <person name="Sproer C."/>
            <person name="Streit W.R."/>
            <person name="Rodriguez L.M."/>
            <person name="Overmann J."/>
            <person name="Jimenez D.J."/>
        </authorList>
    </citation>
    <scope>NUCLEOTIDE SEQUENCE</scope>
    <source>
        <strain evidence="3">MAG 7</strain>
    </source>
</reference>
<evidence type="ECO:0000256" key="1">
    <source>
        <dbReference type="SAM" id="SignalP"/>
    </source>
</evidence>
<feature type="chain" id="PRO_5042466402" evidence="1">
    <location>
        <begin position="29"/>
        <end position="1235"/>
    </location>
</feature>